<dbReference type="RefSeq" id="WP_143374143.1">
    <property type="nucleotide sequence ID" value="NZ_VJVZ01000009.1"/>
</dbReference>
<accession>A0A552UYZ6</accession>
<dbReference type="CDD" id="cd08589">
    <property type="entry name" value="PI-PLCc_SaPLC1_like"/>
    <property type="match status" value="1"/>
</dbReference>
<evidence type="ECO:0000313" key="2">
    <source>
        <dbReference type="EMBL" id="TRW23429.1"/>
    </source>
</evidence>
<proteinExistence type="predicted"/>
<dbReference type="Gene3D" id="3.20.20.190">
    <property type="entry name" value="Phosphatidylinositol (PI) phosphodiesterase"/>
    <property type="match status" value="1"/>
</dbReference>
<dbReference type="PANTHER" id="PTHR13593:SF140">
    <property type="entry name" value="PLC-LIKE PHOSPHODIESTERASE"/>
    <property type="match status" value="1"/>
</dbReference>
<evidence type="ECO:0000313" key="3">
    <source>
        <dbReference type="Proteomes" id="UP000320643"/>
    </source>
</evidence>
<evidence type="ECO:0008006" key="4">
    <source>
        <dbReference type="Google" id="ProtNLM"/>
    </source>
</evidence>
<dbReference type="Pfam" id="PF16670">
    <property type="entry name" value="PI-PLC-C1"/>
    <property type="match status" value="1"/>
</dbReference>
<feature type="signal peptide" evidence="1">
    <location>
        <begin position="1"/>
        <end position="21"/>
    </location>
</feature>
<protein>
    <recommendedName>
        <fullName evidence="4">Calcium-dependent phosphoinositide phospholipase C</fullName>
    </recommendedName>
</protein>
<keyword evidence="1" id="KW-0732">Signal</keyword>
<dbReference type="Proteomes" id="UP000320643">
    <property type="component" value="Unassembled WGS sequence"/>
</dbReference>
<dbReference type="InterPro" id="IPR017946">
    <property type="entry name" value="PLC-like_Pdiesterase_TIM-brl"/>
</dbReference>
<dbReference type="SUPFAM" id="SSF51695">
    <property type="entry name" value="PLC-like phosphodiesterases"/>
    <property type="match status" value="1"/>
</dbReference>
<organism evidence="2 3">
    <name type="scientific">Flavobacterium zepuense</name>
    <dbReference type="NCBI Taxonomy" id="2593302"/>
    <lineage>
        <taxon>Bacteria</taxon>
        <taxon>Pseudomonadati</taxon>
        <taxon>Bacteroidota</taxon>
        <taxon>Flavobacteriia</taxon>
        <taxon>Flavobacteriales</taxon>
        <taxon>Flavobacteriaceae</taxon>
        <taxon>Flavobacterium</taxon>
    </lineage>
</organism>
<dbReference type="OrthoDB" id="195526at2"/>
<comment type="caution">
    <text evidence="2">The sequence shown here is derived from an EMBL/GenBank/DDBJ whole genome shotgun (WGS) entry which is preliminary data.</text>
</comment>
<sequence length="356" mass="39619">MKLPITAFTALLAVASFTAHAQDDNTKLNKIQVIGSHNSYKIGIEPALYKVLAAKDSTAMKGLQYDHISIIDQLNMGLRNLEIDIYADSKGGKYAHPKGLDLAKADKTYDTNGEMNKPGFKVFHVTDVDFWSWTPTFEGCLQQLKAWSDANPGHVPIFITLEPKDGDANRFGTTPEAFTTQLFDEVDAVIKKNLGENKLITPDMVRGKYKTLEEAVIAGNWPTLKQAKGKFFFLLDNSDKKMELYMKDHPSLKGRVAFVNAKPGTPEAAAMFRNNSKDAAIPDLVKKGYIIRTRADSDTKEARANDYSHFTAAKNSGAQIITTDYYKPSQLFKSNYSVKFDDGKYVRPNPVNGTKK</sequence>
<gene>
    <name evidence="2" type="ORF">FMM05_14655</name>
</gene>
<keyword evidence="3" id="KW-1185">Reference proteome</keyword>
<dbReference type="GO" id="GO:0008081">
    <property type="term" value="F:phosphoric diester hydrolase activity"/>
    <property type="evidence" value="ECO:0007669"/>
    <property type="project" value="InterPro"/>
</dbReference>
<dbReference type="InterPro" id="IPR051057">
    <property type="entry name" value="PI-PLC_domain"/>
</dbReference>
<dbReference type="GO" id="GO:0006629">
    <property type="term" value="P:lipid metabolic process"/>
    <property type="evidence" value="ECO:0007669"/>
    <property type="project" value="InterPro"/>
</dbReference>
<dbReference type="EMBL" id="VJVZ01000009">
    <property type="protein sequence ID" value="TRW23429.1"/>
    <property type="molecule type" value="Genomic_DNA"/>
</dbReference>
<dbReference type="AlphaFoldDB" id="A0A552UYZ6"/>
<evidence type="ECO:0000256" key="1">
    <source>
        <dbReference type="SAM" id="SignalP"/>
    </source>
</evidence>
<reference evidence="2 3" key="1">
    <citation type="submission" date="2019-07" db="EMBL/GenBank/DDBJ databases">
        <title>Flavobacterium sp. nov., isolated from glacier ice.</title>
        <authorList>
            <person name="Liu Q."/>
            <person name="Xin Y.-H."/>
        </authorList>
    </citation>
    <scope>NUCLEOTIDE SEQUENCE [LARGE SCALE GENOMIC DNA]</scope>
    <source>
        <strain evidence="2 3">ZT4R6</strain>
    </source>
</reference>
<feature type="chain" id="PRO_5022085943" description="Calcium-dependent phosphoinositide phospholipase C" evidence="1">
    <location>
        <begin position="22"/>
        <end position="356"/>
    </location>
</feature>
<name>A0A552UYZ6_9FLAO</name>
<dbReference type="InterPro" id="IPR032075">
    <property type="entry name" value="PI-PLC-C1"/>
</dbReference>
<dbReference type="PANTHER" id="PTHR13593">
    <property type="match status" value="1"/>
</dbReference>